<keyword evidence="5" id="KW-1185">Reference proteome</keyword>
<dbReference type="GO" id="GO:0008237">
    <property type="term" value="F:metallopeptidase activity"/>
    <property type="evidence" value="ECO:0007669"/>
    <property type="project" value="InterPro"/>
</dbReference>
<name>A0A518G1I4_9BACT</name>
<dbReference type="RefSeq" id="WP_197356154.1">
    <property type="nucleotide sequence ID" value="NZ_CP036298.1"/>
</dbReference>
<reference evidence="4 5" key="1">
    <citation type="submission" date="2019-02" db="EMBL/GenBank/DDBJ databases">
        <title>Deep-cultivation of Planctomycetes and their phenomic and genomic characterization uncovers novel biology.</title>
        <authorList>
            <person name="Wiegand S."/>
            <person name="Jogler M."/>
            <person name="Boedeker C."/>
            <person name="Pinto D."/>
            <person name="Vollmers J."/>
            <person name="Rivas-Marin E."/>
            <person name="Kohn T."/>
            <person name="Peeters S.H."/>
            <person name="Heuer A."/>
            <person name="Rast P."/>
            <person name="Oberbeckmann S."/>
            <person name="Bunk B."/>
            <person name="Jeske O."/>
            <person name="Meyerdierks A."/>
            <person name="Storesund J.E."/>
            <person name="Kallscheuer N."/>
            <person name="Luecker S."/>
            <person name="Lage O.M."/>
            <person name="Pohl T."/>
            <person name="Merkel B.J."/>
            <person name="Hornburger P."/>
            <person name="Mueller R.-W."/>
            <person name="Bruemmer F."/>
            <person name="Labrenz M."/>
            <person name="Spormann A.M."/>
            <person name="Op den Camp H."/>
            <person name="Overmann J."/>
            <person name="Amann R."/>
            <person name="Jetten M.S.M."/>
            <person name="Mascher T."/>
            <person name="Medema M.H."/>
            <person name="Devos D.P."/>
            <person name="Kaster A.-K."/>
            <person name="Ovreas L."/>
            <person name="Rohde M."/>
            <person name="Galperin M.Y."/>
            <person name="Jogler C."/>
        </authorList>
    </citation>
    <scope>NUCLEOTIDE SEQUENCE [LARGE SCALE GENOMIC DNA]</scope>
    <source>
        <strain evidence="4 5">Q31a</strain>
    </source>
</reference>
<gene>
    <name evidence="4" type="ORF">Q31a_07520</name>
</gene>
<sequence length="5660" mass="592102">MLLENLEQRQLLTASPLLIGIQPNNSDLLVDGAIRDQAPRELKFRFDDAQIIDAATLSGIRISSAGGDGSFGLSTAQSDFGSNGRANIQLDAVVPGQTWNVTVTHAVLPAGTAPAIALSGTSISITLNTNPASPTTASGLIAAINSATATQGRITAKLHGGLGTAPLGQAAASTYAPIAINKTYDTILTPGAVLVGDSPNENEVTFRFADSLRDDDYRIEVFGFDDPAAGIVGLRNVADEIGGTGSLFRPTIPGTRSDTVDFRLDLGPQVTSVVPQPVIRSGGQLVQQRDTVVVYFDSDKLLVENDALGRPTSRSVENPAFYQLIFTSDTIRNTDDAVFLPQTVQYNAATNTATLRFAGDINELAGSNAGPATYRLRIGTSESTPIAPVRSEASATVVTDMNTAGAVKLRFTAREIGEGGSGIQVAFTNSGSGTATVSVSGRTVNINLGSQTLTAQQVIDLVRSSPAASNLLSVDIESGNASTVVGNRNLAYSPVTLVGLGSSFNTASDLGVLGSDQTALSSLILASAIDPESYILDLPGASDDAAHRDLPQNLVGGFEDHVNSAFGADATDGITTIYYNFRNLYSFDNAGNELTNAISPAQQQRAREVLALWSNYIGVQFVETADLGLTIASGAMTGLRPVAGTQIQTQGVFGVRIDPTFENSLLIMSATNVWGNEYGESFSRNLAAGVAMILGLERAGDLPESTLMRLDPTFLNALDTLADSNDAQLNASDERYEPVFPGNQDILHGQYLYRPDSSDIDLYRFEVDFGGDNRVGVLTAETYAQRLTNSSPLNTNLELFREFQASASTTFGATDDLSVYFESVRPGAQGNQLQIFFTQTARGNASKPTLTVFPNAISIDLNSTPGSESTVQDIIDAIENSPAASSLVKVSLKAGDAASKVGGNTLTQNPVVLTGGEVKLVSQNDDYFSQDSVLKQSLSSGVYYIGVSASGNNNYNASIEGTGFGGDSQGDYELRITFRAAVDTSSAIQDIASSAGDSSVGLDGDGDGAPGGTYDFWFQTRPLNRTLNFNAGSSPALEGRTVTLVGASGTSRTFEFSSDLNVTAGRIRVPYLPNSTAGELANALATAINQQSSLNVAATTNGTMLSLVGERTLTIDPLLSLIDVGGKTIFVDKTAGPSADGTLAHPFNNISGSGVANAFAAALPGDIVRIVGNGGADNNLSTVADNVAYEIGTGLLPGTTLTDGATMEVPQGVTTMIDAGAIFKLNRARIGVGSSNLNIDRSGSSLQVLGAPLLLDSQGNALRNADGTNASGSVFFTSWLDETIGLDTYAPRTTAAAGDWGGVSYRRDVDSAAGRQDLEDEGIFLQYMNHADIRYGGGTVIVDSVQQSVNPIQMLGTRPTITDNRISRSASAAMSALPNSFEETNFHEPRFQLSGEFTSDYDRVGPEIRRNSLVNNSLNGLFIRVDTPVDGTTQTLTVPGRFDDIDIVHILSENVVVSGAPGGSILDSTVPPAELISTAATVGGTLLPGTYNYKITFVDRNGYESIASEASLSLDLVANQTAISVAGIPNATGDFIGRRLYRSAADGTGPYELIAALDRNSSTYLDLGNSLGGVLARDRADISAVSSTPDTLGTLAAGSYSYRIVMVDAGGREGLASNPTDSVTVADNGSVTLSNLPLTLDGYVGRRIYRSSLGGVSPYALVGELMDSGNASTQSFVDTGAAILDGNGNTQSLAAESLGIKRPRLNASLVIDPGTVLKLEAARIEATFGANIIAEGTDGLPIVFSSKLDDTVGAGGTFDTNNNGSSTLPSPGDWGGIYMAPTSSLSVDYATFAYGGGVTKLEGTFRSFNVIELQQADARIAHTVFENNGDGFGGQGPGTRLGRLSNAPATIFVRGTQPTILDNVFRGNAGSVIDIDVNSMVDDLKPDTGRQTGDADRDPNFLANRGPLIRNNRLENNELNGLELRGDTLTTASVWDDTDIVHVVYDEIFTGNIQHEGGLRLQSAPSESLVVKFDGYGSNFNDNMGAGLTANGQTAANTDRVGGTLHLLGQPGFPVILTSLFDDTVGAGLQPNGRPQADTNNDGIGSLPQAADWRGIFLDQYSNDRNVAIVLETEDFTAAAPGSNGSSLSAQVLGDLAANTSSSSENLRLGFVVEGVLSQNEDVDVYSFSAAAGTEIWLDIDHTLNNLDLVLELLDANGALLARSDNSTAESLDPSLLVRSSLIPASSVNPLASRLESTRLTAEGAPKEDGTTNPLDPGMRVRLPGASGTRSTFYFRVRSASTNSDSSGAGLTSGAYQAQVRLQEAQEWAGSTVNYADIRYAMNGVHLRGMPGESPLMGEASEDESSSSGNFLDFPSNNGVAGGNGRTGFGFPLVSGDANFGDPQEGNRPQYIGNILDTSLGAISVAGELSSSTDLDFYMIEVRQEDLVGGLFGGYASVVFDMDYADGLNRPDTSINIFRQEPSSNPFNEFQYRLVYTGDSSNIAEDQARPLAGTDMTDLSRGSAGTGDAYIGPVALQEGTYLVGISSAALQPRTRVLYPFDVSPISSVRRIVDEDFILGVTSAEPPVVQNFLPRTDVGATGELISKEFSLAGYAAADLPSVYLNYTHGAGDFDIYVRNSAGVETQVATTAFDFNTLDLKTGTNSLKIPLADSVKGYNFAGQSGLQLIFRSADATTTMNNVIIGFGERGELNGVGDEQALLLSGFLGRLDIEPTRTFSLETYLAGRENPALSFDYEILNGALDVFVIDDTTGVATRVATSVAQGRAPTEVLLTAGAPQTQLISLNRWANRSNLRVEFRTRDNDPTNVRIQDVHIELADGSSAFDNEPNATYVPVNVPSTTVTTGAYQLEVRMGDEFFTSNSFGPPTLTKAFDTNDRLAEQISLVAPAGSDLTDGDQFSISDGGTKIVFEFSTDAAVGLGNVAVRFTAADSAAAIAAKIRDAVNNPSVQSRLKIRAASSGGIVTGSAGDDAKINLFGNALVESIRANNPAGAIEIIFNSGFSDRNAQRDQGQVLIQNSFIRDSRDYGIWSEASGRLQDPRDNLVNNNKFTERQVLQDKPNVVGTQAVRNLLLPNNEVPGGMVPGIVVQNNVLEEGGLGGVHIEGENPIWMISPSFIPVTDNDRTTAANFTHFGHSIGDSNYFLIDSERTRLKFEFENLNTNQGNGYDVDSIPIGYRRDGGDFYHRLDFNSTYTPFGTTALETMHAIRDALLGSIFVTNGTTQTVKVTVAESLLGPDLGAPLETQAFYPEYHNRPAVYIEGVNNIQLNTRTSPGLPFDVRLVTLGSSPQPQARLINNTVIGKDGRASFNGEDPQVEPNDTLQTAVQTWQGTAHNPLAYTADAVIGDTTLGLSGTDVDVYQFKLGLGERVIVDVDTVGTLDSVLQIFDSRGIAQTFLDASGLAMQLSDNSAAPGETLGLDPYADFTATAPGVYYAAISSAGNSDYDPLSSANRVEGATTGAYSVSIGVRHLQDFVITAEHGSAYAQGDTFTIFGVPDIGSTGSSGRTFEFTFDGSFTAGNIPIYISTDWYRPDVARAIAKAISEGNGGQPVISNQQDLLNGTFGTANPLPPVHARALGGLAGVIDAPLDSIVGDRATFLDTFSDGRSFFGGGLIDELGTNHLSDREIRRLLTGDFYEINQGLELFTRRSDGYLFTTSVNGRTPITTSMGNLGLGHDRDQTTSLSNTSLADGTTEMYVVISNAAWVDGNGAVIVDPDENANNNLDQLLPETGVLASKGASPTVLNNVFFNLQTPIINEESRRFPLTGSVAPYGSNNPNEVLKPGQVIVGGSIYQYDEPAVARLRRATGIEQSPTNIPNTSSDLNFDIADDVRLFVNAQASQYLPASNSPLIDSSVDSLAERSVLAAVKSSMGLAPAPLLAPTYDLVGQLRADDPAVSPPSGQGQNVFKDRGALDRADFIGPAAVLLNPIDNDALNIDQDGADSVVQLNGGVYPEFRIQLADGNEPANPLLGIGIDDNTVVNSVIDGKRLTGAAVVVFENGKMLREGIDYTFAYNATRDEVILTPLAGVWKNDRVYKISINNQDRFVITAPQGDQVSDGDAFTITDQDGGVVVYEFDSGFRLQVPQGLTMNIPLAGGAFGGIADGDRFSLSVNGVKTTFEFDRNGNILSGNRSIAYQLGDTQQEMQTAIIAAIQSAGLAVQPSAIGTGQIFLGAEAGVVLDTTFSTVDQPTTTYAFAIPPSGPRGGVLDSHTFTVSDGRNTVTFEYDTDGTVTPGNTAIDFTSAITADDVAELTSQAIADSTLTVTPSVVSGRYVHLGLSSSGSASVGTSQLTIVGVSRTLQDGEQFTVTAGGTSQTFEFSRDATVAAGNTAIAIGVNDNQSTIADRMVAAIKAAGLGLNPKSVGDGNISVGGDPGNTIDVTGAPGLGLFGTPGVQSRTRLRVFGPLVLQVPPGGASAIADGSLFTITANGTTRVFEFDGNGSGPTNPTNVVVNYTPLSTSANIANAMVLAINGSGLGIPSSNLGSGQVGLGQLDESQVLLGTSALTKFRGVVTDGETFTINNGDIQVVFEFDNVGLNNGITTGNTPILFSATSTPETLVQSMKAAIEGANLGLTTTVLANAVLQLNDTPRFSTDTSGAPTLISSGVPGGANAVTFIQDASFTGADMKLAIIDAINGSDNAHLVASNRGDATLFVAGSKSVSSAIESYFLRGVSDLAANYLKPNQINNETEFTILMPGITLDYGDAPDPFTTTQGRYPTKHINNGARHVFGSVALLGAGISAENDGQPSPGATSDGFDDGVVFGSSLGQTGIFNRNATTSIDVTLNSAGFVDAWIDFNADGDWDDPGEQILTSARFTEDTLTQTFSVTVPASAPIPAISTSTFARFRSSSTGGLVPTGLAADGEVEDYAVTIVPGDPPTAVDDTYIFNEDSTLTTTDAQGTATPGFTIDDGVVANDTDPDGGVLRARVVDMPQHAASFNFNENTGTFTYKPLPNFNGIDTFTYKVNDGVLQSNNIGTVTLNVQQVNDAPIAANQNRTINEDEVIDVLQSDLLAGATPGPDNESDQTLVITGVDQFSAAGGTVALIGDRLVYTPPSNYTGTDSFKYSVTDNGTTAGVPAPLSTVVTFGLTVLDKNDAPTLGADNITATEDTPQSVSPAVLMANDSPGPNLGSGSGNESSQTLTFTGVTPASSQGGTVTFDGTNVIYTPAADFVGTDTFFYQVTDNGTSGGVSDPQTSTGTVTVVVSGVNDAPRIGTPMGHITVAEDAAAQVIDLTTVFNDPDTLDPGSTELLTYRVLSNTNSTVVASSVVSTQLRLQIIPDANGEAIIVVEARDSQGETITDTVTVTVTPANDAPTLVTPLPDITVDEDATDPVITLSPNYFFDADVLAGNDTLTLAVVSNSNPLLVTPVITGNQLTLQLGDNQSGGAQITISATDSLGQTVTDTFILTVNAVNDVPVTTPDVYVVKQGELLATTDPQGTIGGANNDGVLANDSDPEGTAMTAILVSGPSQATSFTLNPNGTFSYQHDLSKGRTTDTFTYRASDGAGQSAVTTVTINIDPPLPAKYQNQSNPLDVNADGFISPIDALLIINFLNTTGSTSVVGLPEPPPYRDVNGDNFIAPIDALLVINHLNSNSGGEGEGEAASSLSPSESTALSAAFTPEIVSRTSENQPAAVRSIAGSDLALVGPAQSAAEQVFASIGGTTDSTGVDTSWVDDSQAQEEEGDESLSIDLALAGLLDGFNDGELG</sequence>
<dbReference type="Pfam" id="PF00404">
    <property type="entry name" value="Dockerin_1"/>
    <property type="match status" value="1"/>
</dbReference>
<feature type="domain" description="Peptidase C-terminal archaeal/bacterial" evidence="2">
    <location>
        <begin position="2122"/>
        <end position="2169"/>
    </location>
</feature>
<feature type="compositionally biased region" description="Low complexity" evidence="1">
    <location>
        <begin position="5617"/>
        <end position="5630"/>
    </location>
</feature>
<proteinExistence type="predicted"/>
<feature type="compositionally biased region" description="Low complexity" evidence="1">
    <location>
        <begin position="5078"/>
        <end position="5092"/>
    </location>
</feature>
<evidence type="ECO:0000313" key="5">
    <source>
        <dbReference type="Proteomes" id="UP000318017"/>
    </source>
</evidence>
<feature type="compositionally biased region" description="Polar residues" evidence="1">
    <location>
        <begin position="5093"/>
        <end position="5106"/>
    </location>
</feature>
<dbReference type="SUPFAM" id="SSF63446">
    <property type="entry name" value="Type I dockerin domain"/>
    <property type="match status" value="1"/>
</dbReference>
<feature type="compositionally biased region" description="Polar residues" evidence="1">
    <location>
        <begin position="5058"/>
        <end position="5069"/>
    </location>
</feature>
<dbReference type="Gene3D" id="3.40.390.10">
    <property type="entry name" value="Collagenase (Catalytic Domain)"/>
    <property type="match status" value="1"/>
</dbReference>
<dbReference type="InterPro" id="IPR036439">
    <property type="entry name" value="Dockerin_dom_sf"/>
</dbReference>
<dbReference type="Pfam" id="PF20009">
    <property type="entry name" value="GEVED"/>
    <property type="match status" value="1"/>
</dbReference>
<evidence type="ECO:0000313" key="4">
    <source>
        <dbReference type="EMBL" id="QDV22467.1"/>
    </source>
</evidence>
<protein>
    <submittedName>
        <fullName evidence="4">Uncharacterized protein</fullName>
    </submittedName>
</protein>
<dbReference type="Gene3D" id="2.60.40.2810">
    <property type="match status" value="2"/>
</dbReference>
<feature type="domain" description="Peptidase C-terminal archaeal/bacterial" evidence="2">
    <location>
        <begin position="3312"/>
        <end position="3395"/>
    </location>
</feature>
<dbReference type="EMBL" id="CP036298">
    <property type="protein sequence ID" value="QDV22467.1"/>
    <property type="molecule type" value="Genomic_DNA"/>
</dbReference>
<feature type="region of interest" description="Disordered" evidence="1">
    <location>
        <begin position="2198"/>
        <end position="2223"/>
    </location>
</feature>
<feature type="region of interest" description="Disordered" evidence="1">
    <location>
        <begin position="5617"/>
        <end position="5640"/>
    </location>
</feature>
<dbReference type="GO" id="GO:0004553">
    <property type="term" value="F:hydrolase activity, hydrolyzing O-glycosyl compounds"/>
    <property type="evidence" value="ECO:0007669"/>
    <property type="project" value="InterPro"/>
</dbReference>
<dbReference type="Gene3D" id="2.60.40.3440">
    <property type="match status" value="1"/>
</dbReference>
<dbReference type="Gene3D" id="2.60.120.380">
    <property type="match status" value="2"/>
</dbReference>
<feature type="domain" description="GEVED" evidence="3">
    <location>
        <begin position="4745"/>
        <end position="4825"/>
    </location>
</feature>
<feature type="region of interest" description="Disordered" evidence="1">
    <location>
        <begin position="5055"/>
        <end position="5106"/>
    </location>
</feature>
<dbReference type="Pfam" id="PF17963">
    <property type="entry name" value="Big_9"/>
    <property type="match status" value="4"/>
</dbReference>
<feature type="compositionally biased region" description="Acidic residues" evidence="1">
    <location>
        <begin position="5631"/>
        <end position="5640"/>
    </location>
</feature>
<dbReference type="InterPro" id="IPR002105">
    <property type="entry name" value="Dockerin_1_rpt"/>
</dbReference>
<dbReference type="InterPro" id="IPR024079">
    <property type="entry name" value="MetalloPept_cat_dom_sf"/>
</dbReference>
<dbReference type="NCBIfam" id="NF012211">
    <property type="entry name" value="tand_rpt_95"/>
    <property type="match status" value="4"/>
</dbReference>
<dbReference type="Proteomes" id="UP000318017">
    <property type="component" value="Chromosome"/>
</dbReference>
<dbReference type="InterPro" id="IPR045474">
    <property type="entry name" value="GEVED"/>
</dbReference>
<dbReference type="SMART" id="SM00710">
    <property type="entry name" value="PbH1"/>
    <property type="match status" value="10"/>
</dbReference>
<dbReference type="InterPro" id="IPR006626">
    <property type="entry name" value="PbH1"/>
</dbReference>
<evidence type="ECO:0000259" key="2">
    <source>
        <dbReference type="Pfam" id="PF04151"/>
    </source>
</evidence>
<evidence type="ECO:0000256" key="1">
    <source>
        <dbReference type="SAM" id="MobiDB-lite"/>
    </source>
</evidence>
<dbReference type="InterPro" id="IPR007280">
    <property type="entry name" value="Peptidase_C_arc/bac"/>
</dbReference>
<evidence type="ECO:0000259" key="3">
    <source>
        <dbReference type="Pfam" id="PF20009"/>
    </source>
</evidence>
<organism evidence="4 5">
    <name type="scientific">Aureliella helgolandensis</name>
    <dbReference type="NCBI Taxonomy" id="2527968"/>
    <lineage>
        <taxon>Bacteria</taxon>
        <taxon>Pseudomonadati</taxon>
        <taxon>Planctomycetota</taxon>
        <taxon>Planctomycetia</taxon>
        <taxon>Pirellulales</taxon>
        <taxon>Pirellulaceae</taxon>
        <taxon>Aureliella</taxon>
    </lineage>
</organism>
<dbReference type="Pfam" id="PF04151">
    <property type="entry name" value="PPC"/>
    <property type="match status" value="2"/>
</dbReference>
<dbReference type="GO" id="GO:0000272">
    <property type="term" value="P:polysaccharide catabolic process"/>
    <property type="evidence" value="ECO:0007669"/>
    <property type="project" value="InterPro"/>
</dbReference>
<accession>A0A518G1I4</accession>
<dbReference type="KEGG" id="ahel:Q31a_07520"/>